<feature type="region of interest" description="Disordered" evidence="1">
    <location>
        <begin position="1"/>
        <end position="22"/>
    </location>
</feature>
<dbReference type="SMART" id="SM00044">
    <property type="entry name" value="CYCc"/>
    <property type="match status" value="1"/>
</dbReference>
<dbReference type="PANTHER" id="PTHR43081:SF1">
    <property type="entry name" value="ADENYLATE CYCLASE, TERMINAL-DIFFERENTIATION SPECIFIC"/>
    <property type="match status" value="1"/>
</dbReference>
<dbReference type="InterPro" id="IPR029787">
    <property type="entry name" value="Nucleotide_cyclase"/>
</dbReference>
<dbReference type="Pfam" id="PF00211">
    <property type="entry name" value="Guanylate_cyc"/>
    <property type="match status" value="1"/>
</dbReference>
<feature type="transmembrane region" description="Helical" evidence="2">
    <location>
        <begin position="312"/>
        <end position="333"/>
    </location>
</feature>
<dbReference type="EMBL" id="PDKW01000040">
    <property type="protein sequence ID" value="PGH56982.1"/>
    <property type="molecule type" value="Genomic_DNA"/>
</dbReference>
<accession>A0A2B8BHW3</accession>
<dbReference type="PROSITE" id="PS50125">
    <property type="entry name" value="GUANYLATE_CYCLASE_2"/>
    <property type="match status" value="1"/>
</dbReference>
<gene>
    <name evidence="4" type="ORF">CRT60_10800</name>
</gene>
<reference evidence="5" key="1">
    <citation type="submission" date="2017-10" db="EMBL/GenBank/DDBJ databases">
        <authorList>
            <person name="Kravchenko I.K."/>
            <person name="Grouzdev D.S."/>
        </authorList>
    </citation>
    <scope>NUCLEOTIDE SEQUENCE [LARGE SCALE GENOMIC DNA]</scope>
    <source>
        <strain evidence="5">B2</strain>
    </source>
</reference>
<dbReference type="GO" id="GO:0035556">
    <property type="term" value="P:intracellular signal transduction"/>
    <property type="evidence" value="ECO:0007669"/>
    <property type="project" value="InterPro"/>
</dbReference>
<keyword evidence="2" id="KW-0472">Membrane</keyword>
<dbReference type="PANTHER" id="PTHR43081">
    <property type="entry name" value="ADENYLATE CYCLASE, TERMINAL-DIFFERENTIATION SPECIFIC-RELATED"/>
    <property type="match status" value="1"/>
</dbReference>
<name>A0A2B8BHW3_9PROT</name>
<evidence type="ECO:0000259" key="3">
    <source>
        <dbReference type="PROSITE" id="PS50125"/>
    </source>
</evidence>
<sequence>MDGPPANPREGPEASAVAKSAVRDPLPDRRGWSRRWLPVAVMLAGAVLALAATRLVPPLRTADESLGDRLIAAAPAQPQHPAIALVLFGEDSFAGLACRSPVDRGMLADIVGVLAAAGVRAIGIDVLFDQPSLPALDERLRRAMLGAPVPVVAITALEQTPLTERQRRFLDGFTDGMPRGHANLAKDRLDAAVRWHVPFGGDGTPSLPVQLARLGGVSVVPGEPFRIDWHGRPDGSTAPFPIYPAETVAVLPKSWLAGRMVLVGTALAGIDQHRTPLSSAGASTPGVEIEAHVLAQLLDGRSSPRLPFAGEAALALLMAAAGVAVALAGLPLWLMAAAGLLVPAAAWTGATALFAAGGPLVPLVAPSLAWGAGLAAMTVQMSLRERADRRVMMQLFANHVSQPVAEEIWRERATFMAGNRPRPQQLTATVLFSDIEGFTTICEALEPEPLIRWLEGYLDAMVHIVTANDGVVLRFVGDAILAVFGAPVARSAQDEIDADARRAVQCALQMGRELVALNRRWQAEGLPPVGIRVGVHTGPLVAGSLGGLRHSEYSLLGDTANTAARLEAYGKMVDARTSRHCRVIVGDPTWQAVRQGEQQAAGVRCTALPVGEVALKGKVKAVRIWLLIDDEDADSCRR</sequence>
<dbReference type="CDD" id="cd07302">
    <property type="entry name" value="CHD"/>
    <property type="match status" value="1"/>
</dbReference>
<evidence type="ECO:0000313" key="5">
    <source>
        <dbReference type="Proteomes" id="UP000225379"/>
    </source>
</evidence>
<organism evidence="4 5">
    <name type="scientific">Azospirillum palustre</name>
    <dbReference type="NCBI Taxonomy" id="2044885"/>
    <lineage>
        <taxon>Bacteria</taxon>
        <taxon>Pseudomonadati</taxon>
        <taxon>Pseudomonadota</taxon>
        <taxon>Alphaproteobacteria</taxon>
        <taxon>Rhodospirillales</taxon>
        <taxon>Azospirillaceae</taxon>
        <taxon>Azospirillum</taxon>
    </lineage>
</organism>
<keyword evidence="5" id="KW-1185">Reference proteome</keyword>
<dbReference type="RefSeq" id="WP_098736433.1">
    <property type="nucleotide sequence ID" value="NZ_PDKW01000040.1"/>
</dbReference>
<dbReference type="SUPFAM" id="SSF55073">
    <property type="entry name" value="Nucleotide cyclase"/>
    <property type="match status" value="1"/>
</dbReference>
<dbReference type="InterPro" id="IPR007890">
    <property type="entry name" value="CHASE2"/>
</dbReference>
<evidence type="ECO:0000313" key="4">
    <source>
        <dbReference type="EMBL" id="PGH56982.1"/>
    </source>
</evidence>
<dbReference type="GO" id="GO:0009190">
    <property type="term" value="P:cyclic nucleotide biosynthetic process"/>
    <property type="evidence" value="ECO:0007669"/>
    <property type="project" value="InterPro"/>
</dbReference>
<dbReference type="AlphaFoldDB" id="A0A2B8BHW3"/>
<feature type="transmembrane region" description="Helical" evidence="2">
    <location>
        <begin position="340"/>
        <end position="357"/>
    </location>
</feature>
<dbReference type="Pfam" id="PF05226">
    <property type="entry name" value="CHASE2"/>
    <property type="match status" value="1"/>
</dbReference>
<protein>
    <recommendedName>
        <fullName evidence="3">Guanylate cyclase domain-containing protein</fullName>
    </recommendedName>
</protein>
<dbReference type="InterPro" id="IPR001054">
    <property type="entry name" value="A/G_cyclase"/>
</dbReference>
<dbReference type="InterPro" id="IPR050697">
    <property type="entry name" value="Adenylyl/Guanylyl_Cyclase_3/4"/>
</dbReference>
<dbReference type="Proteomes" id="UP000225379">
    <property type="component" value="Unassembled WGS sequence"/>
</dbReference>
<dbReference type="OrthoDB" id="9762462at2"/>
<proteinExistence type="predicted"/>
<feature type="domain" description="Guanylate cyclase" evidence="3">
    <location>
        <begin position="429"/>
        <end position="567"/>
    </location>
</feature>
<dbReference type="Gene3D" id="3.30.70.1230">
    <property type="entry name" value="Nucleotide cyclase"/>
    <property type="match status" value="1"/>
</dbReference>
<dbReference type="SMART" id="SM01080">
    <property type="entry name" value="CHASE2"/>
    <property type="match status" value="1"/>
</dbReference>
<keyword evidence="2" id="KW-1133">Transmembrane helix</keyword>
<evidence type="ECO:0000256" key="1">
    <source>
        <dbReference type="SAM" id="MobiDB-lite"/>
    </source>
</evidence>
<evidence type="ECO:0000256" key="2">
    <source>
        <dbReference type="SAM" id="Phobius"/>
    </source>
</evidence>
<keyword evidence="2" id="KW-0812">Transmembrane</keyword>
<dbReference type="GO" id="GO:0004016">
    <property type="term" value="F:adenylate cyclase activity"/>
    <property type="evidence" value="ECO:0007669"/>
    <property type="project" value="UniProtKB-ARBA"/>
</dbReference>
<comment type="caution">
    <text evidence="4">The sequence shown here is derived from an EMBL/GenBank/DDBJ whole genome shotgun (WGS) entry which is preliminary data.</text>
</comment>